<dbReference type="AlphaFoldDB" id="W0FKD1"/>
<protein>
    <submittedName>
        <fullName evidence="1">Uncharacterized protein</fullName>
    </submittedName>
</protein>
<organism evidence="1">
    <name type="scientific">uncultured bacterium Contig1625</name>
    <dbReference type="NCBI Taxonomy" id="1393476"/>
    <lineage>
        <taxon>Bacteria</taxon>
        <taxon>environmental samples</taxon>
    </lineage>
</organism>
<dbReference type="EMBL" id="KC246832">
    <property type="protein sequence ID" value="AHF25356.1"/>
    <property type="molecule type" value="Genomic_DNA"/>
</dbReference>
<dbReference type="InterPro" id="IPR045705">
    <property type="entry name" value="DUF6061"/>
</dbReference>
<evidence type="ECO:0000313" key="1">
    <source>
        <dbReference type="EMBL" id="AHF25356.1"/>
    </source>
</evidence>
<proteinExistence type="predicted"/>
<name>W0FKD1_9BACT</name>
<reference evidence="1" key="1">
    <citation type="journal article" date="2013" name="PLoS ONE">
        <title>Metagenomic insights into the carbohydrate-active enzymes carried by the microorganisms adhering to solid digesta in the rumen of cows.</title>
        <authorList>
            <person name="Wang L."/>
            <person name="Hatem A."/>
            <person name="Catalyurek U.V."/>
            <person name="Morrison M."/>
            <person name="Yu Z."/>
        </authorList>
    </citation>
    <scope>NUCLEOTIDE SEQUENCE</scope>
</reference>
<dbReference type="Pfam" id="PF19537">
    <property type="entry name" value="DUF6061"/>
    <property type="match status" value="1"/>
</dbReference>
<sequence>MKIGYDNGVTVSIDCIAVEKRIPRNMYECSEPDCRICNDPPEYVKLVRSEAVDHNLHKYDDDSGLD</sequence>
<accession>W0FKD1</accession>